<evidence type="ECO:0000256" key="1">
    <source>
        <dbReference type="SAM" id="MobiDB-lite"/>
    </source>
</evidence>
<dbReference type="EnsemblPlants" id="AET7Gv20608600.2">
    <property type="protein sequence ID" value="AET7Gv20608600.2"/>
    <property type="gene ID" value="AET7Gv20608600"/>
</dbReference>
<keyword evidence="3" id="KW-1185">Reference proteome</keyword>
<reference evidence="2" key="3">
    <citation type="journal article" date="2017" name="Nature">
        <title>Genome sequence of the progenitor of the wheat D genome Aegilops tauschii.</title>
        <authorList>
            <person name="Luo M.C."/>
            <person name="Gu Y.Q."/>
            <person name="Puiu D."/>
            <person name="Wang H."/>
            <person name="Twardziok S.O."/>
            <person name="Deal K.R."/>
            <person name="Huo N."/>
            <person name="Zhu T."/>
            <person name="Wang L."/>
            <person name="Wang Y."/>
            <person name="McGuire P.E."/>
            <person name="Liu S."/>
            <person name="Long H."/>
            <person name="Ramasamy R.K."/>
            <person name="Rodriguez J.C."/>
            <person name="Van S.L."/>
            <person name="Yuan L."/>
            <person name="Wang Z."/>
            <person name="Xia Z."/>
            <person name="Xiao L."/>
            <person name="Anderson O.D."/>
            <person name="Ouyang S."/>
            <person name="Liang Y."/>
            <person name="Zimin A.V."/>
            <person name="Pertea G."/>
            <person name="Qi P."/>
            <person name="Bennetzen J.L."/>
            <person name="Dai X."/>
            <person name="Dawson M.W."/>
            <person name="Muller H.G."/>
            <person name="Kugler K."/>
            <person name="Rivarola-Duarte L."/>
            <person name="Spannagl M."/>
            <person name="Mayer K.F.X."/>
            <person name="Lu F.H."/>
            <person name="Bevan M.W."/>
            <person name="Leroy P."/>
            <person name="Li P."/>
            <person name="You F.M."/>
            <person name="Sun Q."/>
            <person name="Liu Z."/>
            <person name="Lyons E."/>
            <person name="Wicker T."/>
            <person name="Salzberg S.L."/>
            <person name="Devos K.M."/>
            <person name="Dvorak J."/>
        </authorList>
    </citation>
    <scope>NUCLEOTIDE SEQUENCE [LARGE SCALE GENOMIC DNA]</scope>
    <source>
        <strain evidence="2">cv. AL8/78</strain>
    </source>
</reference>
<accession>A0A453RJZ2</accession>
<name>A0A453RJZ2_AEGTS</name>
<reference evidence="3" key="1">
    <citation type="journal article" date="2014" name="Science">
        <title>Ancient hybridizations among the ancestral genomes of bread wheat.</title>
        <authorList>
            <consortium name="International Wheat Genome Sequencing Consortium,"/>
            <person name="Marcussen T."/>
            <person name="Sandve S.R."/>
            <person name="Heier L."/>
            <person name="Spannagl M."/>
            <person name="Pfeifer M."/>
            <person name="Jakobsen K.S."/>
            <person name="Wulff B.B."/>
            <person name="Steuernagel B."/>
            <person name="Mayer K.F."/>
            <person name="Olsen O.A."/>
        </authorList>
    </citation>
    <scope>NUCLEOTIDE SEQUENCE [LARGE SCALE GENOMIC DNA]</scope>
    <source>
        <strain evidence="3">cv. AL8/78</strain>
    </source>
</reference>
<dbReference type="Gramene" id="AET7Gv20608600.2">
    <property type="protein sequence ID" value="AET7Gv20608600.2"/>
    <property type="gene ID" value="AET7Gv20608600"/>
</dbReference>
<organism evidence="2 3">
    <name type="scientific">Aegilops tauschii subsp. strangulata</name>
    <name type="common">Goatgrass</name>
    <dbReference type="NCBI Taxonomy" id="200361"/>
    <lineage>
        <taxon>Eukaryota</taxon>
        <taxon>Viridiplantae</taxon>
        <taxon>Streptophyta</taxon>
        <taxon>Embryophyta</taxon>
        <taxon>Tracheophyta</taxon>
        <taxon>Spermatophyta</taxon>
        <taxon>Magnoliopsida</taxon>
        <taxon>Liliopsida</taxon>
        <taxon>Poales</taxon>
        <taxon>Poaceae</taxon>
        <taxon>BOP clade</taxon>
        <taxon>Pooideae</taxon>
        <taxon>Triticodae</taxon>
        <taxon>Triticeae</taxon>
        <taxon>Triticinae</taxon>
        <taxon>Aegilops</taxon>
    </lineage>
</organism>
<evidence type="ECO:0000313" key="2">
    <source>
        <dbReference type="EnsemblPlants" id="AET7Gv20608600.2"/>
    </source>
</evidence>
<dbReference type="Proteomes" id="UP000015105">
    <property type="component" value="Chromosome 7D"/>
</dbReference>
<reference evidence="2" key="5">
    <citation type="journal article" date="2021" name="G3 (Bethesda)">
        <title>Aegilops tauschii genome assembly Aet v5.0 features greater sequence contiguity and improved annotation.</title>
        <authorList>
            <person name="Wang L."/>
            <person name="Zhu T."/>
            <person name="Rodriguez J.C."/>
            <person name="Deal K.R."/>
            <person name="Dubcovsky J."/>
            <person name="McGuire P.E."/>
            <person name="Lux T."/>
            <person name="Spannagl M."/>
            <person name="Mayer K.F.X."/>
            <person name="Baldrich P."/>
            <person name="Meyers B.C."/>
            <person name="Huo N."/>
            <person name="Gu Y.Q."/>
            <person name="Zhou H."/>
            <person name="Devos K.M."/>
            <person name="Bennetzen J.L."/>
            <person name="Unver T."/>
            <person name="Budak H."/>
            <person name="Gulick P.J."/>
            <person name="Galiba G."/>
            <person name="Kalapos B."/>
            <person name="Nelson D.R."/>
            <person name="Li P."/>
            <person name="You F.M."/>
            <person name="Luo M.C."/>
            <person name="Dvorak J."/>
        </authorList>
    </citation>
    <scope>NUCLEOTIDE SEQUENCE [LARGE SCALE GENOMIC DNA]</scope>
    <source>
        <strain evidence="2">cv. AL8/78</strain>
    </source>
</reference>
<proteinExistence type="predicted"/>
<reference evidence="3" key="2">
    <citation type="journal article" date="2017" name="Nat. Plants">
        <title>The Aegilops tauschii genome reveals multiple impacts of transposons.</title>
        <authorList>
            <person name="Zhao G."/>
            <person name="Zou C."/>
            <person name="Li K."/>
            <person name="Wang K."/>
            <person name="Li T."/>
            <person name="Gao L."/>
            <person name="Zhang X."/>
            <person name="Wang H."/>
            <person name="Yang Z."/>
            <person name="Liu X."/>
            <person name="Jiang W."/>
            <person name="Mao L."/>
            <person name="Kong X."/>
            <person name="Jiao Y."/>
            <person name="Jia J."/>
        </authorList>
    </citation>
    <scope>NUCLEOTIDE SEQUENCE [LARGE SCALE GENOMIC DNA]</scope>
    <source>
        <strain evidence="3">cv. AL8/78</strain>
    </source>
</reference>
<reference evidence="2" key="4">
    <citation type="submission" date="2019-03" db="UniProtKB">
        <authorList>
            <consortium name="EnsemblPlants"/>
        </authorList>
    </citation>
    <scope>IDENTIFICATION</scope>
</reference>
<evidence type="ECO:0000313" key="3">
    <source>
        <dbReference type="Proteomes" id="UP000015105"/>
    </source>
</evidence>
<protein>
    <submittedName>
        <fullName evidence="2">Uncharacterized protein</fullName>
    </submittedName>
</protein>
<dbReference type="AlphaFoldDB" id="A0A453RJZ2"/>
<sequence length="123" mass="12949">MVSLGVHVGGSAAKGDGREGRQGAACGEDDGGQGRRRQGQGQEEGACVPLVPCRDSGLPAPQFPLFPVAILWTVLAGELLDLQVFPAADLVPCCTLCLYEICCRILLCSVVSIDYRFVVMIIG</sequence>
<feature type="region of interest" description="Disordered" evidence="1">
    <location>
        <begin position="1"/>
        <end position="43"/>
    </location>
</feature>